<reference evidence="2 5" key="2">
    <citation type="submission" date="2017-09" db="EMBL/GenBank/DDBJ databases">
        <title>Phase variable restriction modification systems are present in the genome sequences of periodontal pathogens Prevotella intermedia, Tannerella forsythia and Porphyromonas gingivalis.</title>
        <authorList>
            <person name="Haigh R.D."/>
            <person name="Crawford L."/>
            <person name="Ralph J."/>
            <person name="Wanford J."/>
            <person name="Vartoukian S.R."/>
            <person name="Hijazib K."/>
            <person name="Wade W."/>
            <person name="Oggioni M.R."/>
        </authorList>
    </citation>
    <scope>NUCLEOTIDE SEQUENCE [LARGE SCALE GENOMIC DNA]</scope>
    <source>
        <strain evidence="2 5">WW11663</strain>
    </source>
</reference>
<keyword evidence="1" id="KW-0732">Signal</keyword>
<evidence type="ECO:0000256" key="1">
    <source>
        <dbReference type="SAM" id="SignalP"/>
    </source>
</evidence>
<evidence type="ECO:0000313" key="3">
    <source>
        <dbReference type="EMBL" id="SCQ19457.1"/>
    </source>
</evidence>
<dbReference type="Proteomes" id="UP000219259">
    <property type="component" value="Unassembled WGS sequence"/>
</dbReference>
<proteinExistence type="predicted"/>
<accession>A0A1D3UH27</accession>
<feature type="chain" id="PRO_5014267176" description="Lipoprotein" evidence="1">
    <location>
        <begin position="20"/>
        <end position="141"/>
    </location>
</feature>
<evidence type="ECO:0000313" key="4">
    <source>
        <dbReference type="Proteomes" id="UP000182057"/>
    </source>
</evidence>
<dbReference type="RefSeq" id="WP_074449547.1">
    <property type="nucleotide sequence ID" value="NZ_FMMM01000026.1"/>
</dbReference>
<name>A0A1D3UH27_TANFO</name>
<sequence length="141" mass="15984" precursor="true">MKQKILLWIGTLLLLTAGAGCEKNKDYEVPTQLTGTRWELAGIVDAKTGKITPLAPKGCYGFKFISETEAKGGTVLNQMTVYLTTPPFIGIVTMIGDEENGDAALFYRIIKTLKSYTWEKNELKFFYDNKQYYLLYKYSKP</sequence>
<reference evidence="3 4" key="1">
    <citation type="submission" date="2016-09" db="EMBL/GenBank/DDBJ databases">
        <authorList>
            <person name="Capua I."/>
            <person name="De Benedictis P."/>
            <person name="Joannis T."/>
            <person name="Lombin L.H."/>
            <person name="Cattoli G."/>
        </authorList>
    </citation>
    <scope>NUCLEOTIDE SEQUENCE [LARGE SCALE GENOMIC DNA]</scope>
    <source>
        <strain evidence="3 4">UB20</strain>
    </source>
</reference>
<dbReference type="Proteomes" id="UP000182057">
    <property type="component" value="Unassembled WGS sequence"/>
</dbReference>
<dbReference type="EMBL" id="NSLJ01000003">
    <property type="protein sequence ID" value="PDP44897.1"/>
    <property type="molecule type" value="Genomic_DNA"/>
</dbReference>
<organism evidence="3 4">
    <name type="scientific">Tannerella forsythia</name>
    <name type="common">Bacteroides forsythus</name>
    <dbReference type="NCBI Taxonomy" id="28112"/>
    <lineage>
        <taxon>Bacteria</taxon>
        <taxon>Pseudomonadati</taxon>
        <taxon>Bacteroidota</taxon>
        <taxon>Bacteroidia</taxon>
        <taxon>Bacteroidales</taxon>
        <taxon>Tannerellaceae</taxon>
        <taxon>Tannerella</taxon>
    </lineage>
</organism>
<evidence type="ECO:0000313" key="5">
    <source>
        <dbReference type="Proteomes" id="UP000219259"/>
    </source>
</evidence>
<dbReference type="EMBL" id="FMMM01000026">
    <property type="protein sequence ID" value="SCQ19457.1"/>
    <property type="molecule type" value="Genomic_DNA"/>
</dbReference>
<dbReference type="PROSITE" id="PS51257">
    <property type="entry name" value="PROKAR_LIPOPROTEIN"/>
    <property type="match status" value="1"/>
</dbReference>
<evidence type="ECO:0008006" key="6">
    <source>
        <dbReference type="Google" id="ProtNLM"/>
    </source>
</evidence>
<protein>
    <recommendedName>
        <fullName evidence="6">Lipoprotein</fullName>
    </recommendedName>
</protein>
<gene>
    <name evidence="2" type="ORF">CLI86_01980</name>
    <name evidence="3" type="ORF">TFUB20_00710</name>
</gene>
<evidence type="ECO:0000313" key="2">
    <source>
        <dbReference type="EMBL" id="PDP44897.1"/>
    </source>
</evidence>
<dbReference type="AlphaFoldDB" id="A0A1D3UH27"/>
<feature type="signal peptide" evidence="1">
    <location>
        <begin position="1"/>
        <end position="19"/>
    </location>
</feature>
<dbReference type="OrthoDB" id="1100933at2"/>